<evidence type="ECO:0000313" key="2">
    <source>
        <dbReference type="Proteomes" id="UP000256838"/>
    </source>
</evidence>
<keyword evidence="2" id="KW-1185">Reference proteome</keyword>
<accession>A0A3D8JVZ8</accession>
<proteinExistence type="predicted"/>
<evidence type="ECO:0000313" key="1">
    <source>
        <dbReference type="EMBL" id="RDU96774.1"/>
    </source>
</evidence>
<organism evidence="1 2">
    <name type="scientific">Trinickia dinghuensis</name>
    <dbReference type="NCBI Taxonomy" id="2291023"/>
    <lineage>
        <taxon>Bacteria</taxon>
        <taxon>Pseudomonadati</taxon>
        <taxon>Pseudomonadota</taxon>
        <taxon>Betaproteobacteria</taxon>
        <taxon>Burkholderiales</taxon>
        <taxon>Burkholderiaceae</taxon>
        <taxon>Trinickia</taxon>
    </lineage>
</organism>
<gene>
    <name evidence="1" type="ORF">DWV00_22560</name>
</gene>
<comment type="caution">
    <text evidence="1">The sequence shown here is derived from an EMBL/GenBank/DDBJ whole genome shotgun (WGS) entry which is preliminary data.</text>
</comment>
<dbReference type="Proteomes" id="UP000256838">
    <property type="component" value="Unassembled WGS sequence"/>
</dbReference>
<name>A0A3D8JVZ8_9BURK</name>
<dbReference type="OrthoDB" id="9095800at2"/>
<protein>
    <submittedName>
        <fullName evidence="1">DUF4279 domain-containing protein</fullName>
    </submittedName>
</protein>
<reference evidence="1 2" key="1">
    <citation type="submission" date="2018-08" db="EMBL/GenBank/DDBJ databases">
        <title>Paraburkholderia sp. DHOM06 isolated from forest soil.</title>
        <authorList>
            <person name="Gao Z.-H."/>
            <person name="Qiu L.-H."/>
        </authorList>
    </citation>
    <scope>NUCLEOTIDE SEQUENCE [LARGE SCALE GENOMIC DNA]</scope>
    <source>
        <strain evidence="1 2">DHOM06</strain>
    </source>
</reference>
<dbReference type="EMBL" id="QRGA01000013">
    <property type="protein sequence ID" value="RDU96774.1"/>
    <property type="molecule type" value="Genomic_DNA"/>
</dbReference>
<dbReference type="AlphaFoldDB" id="A0A3D8JVZ8"/>
<sequence>MTGLGKLKPSSNSEGPRAYATFLISGDSVFPDFWTKYFGVDPDAVITKGKPFVTPSGRISAAPGRTGVWGVSSRATIHDDGLDAHLRFLISLLGLPREDLSVALRTAGATMRFFCYWENYSGTRTPHISIDITEIVTTQGGVIEIDEYPQRHRFKGNDGEEEVWV</sequence>